<dbReference type="STRING" id="1538553.JT25_021380"/>
<sequence>MSEDILHFTYRLSAEDYDSADFLIEVDKQSMTLISAAQPPYPFWTELEYQQCRNCPLNPEQFPHCPVAVNLAPLLDLCGHLVSHKQMTVEVITDRRTICADTTAQHIASSILGLIMATSPCPHTEFLKPMARFHLPLADQTETIYRVTTMFLLAQYFRYKDQLSYSLELDELLALYQNLQIINLHLSQRLKTAISEDAAVNGVILLDLLSKSVSWSIEDGLEEIRHLFDSYRKPAQ</sequence>
<proteinExistence type="predicted"/>
<dbReference type="EMBL" id="CP014476">
    <property type="protein sequence ID" value="AMK79004.1"/>
    <property type="molecule type" value="Genomic_DNA"/>
</dbReference>
<dbReference type="KEGG" id="mdn:JT25_021380"/>
<organism evidence="1 2">
    <name type="scientific">Methylomonas denitrificans</name>
    <dbReference type="NCBI Taxonomy" id="1538553"/>
    <lineage>
        <taxon>Bacteria</taxon>
        <taxon>Pseudomonadati</taxon>
        <taxon>Pseudomonadota</taxon>
        <taxon>Gammaproteobacteria</taxon>
        <taxon>Methylococcales</taxon>
        <taxon>Methylococcaceae</taxon>
        <taxon>Methylomonas</taxon>
    </lineage>
</organism>
<dbReference type="Proteomes" id="UP000030512">
    <property type="component" value="Chromosome"/>
</dbReference>
<dbReference type="RefSeq" id="WP_036277790.1">
    <property type="nucleotide sequence ID" value="NZ_CP014476.1"/>
</dbReference>
<evidence type="ECO:0000313" key="2">
    <source>
        <dbReference type="Proteomes" id="UP000030512"/>
    </source>
</evidence>
<dbReference type="Pfam" id="PF21842">
    <property type="entry name" value="DUF6901"/>
    <property type="match status" value="1"/>
</dbReference>
<dbReference type="AlphaFoldDB" id="A0A140E6I0"/>
<dbReference type="InterPro" id="IPR054196">
    <property type="entry name" value="DUF6901"/>
</dbReference>
<evidence type="ECO:0000313" key="1">
    <source>
        <dbReference type="EMBL" id="AMK79004.1"/>
    </source>
</evidence>
<name>A0A140E6I0_9GAMM</name>
<keyword evidence="2" id="KW-1185">Reference proteome</keyword>
<dbReference type="OrthoDB" id="9813686at2"/>
<gene>
    <name evidence="1" type="ORF">JT25_021380</name>
</gene>
<accession>A0A140E6I0</accession>
<protein>
    <submittedName>
        <fullName evidence="1">Uncharacterized protein</fullName>
    </submittedName>
</protein>
<reference evidence="1 2" key="1">
    <citation type="journal article" date="2015" name="Environ. Microbiol.">
        <title>Methane oxidation coupled to nitrate reduction under hypoxia by the Gammaproteobacterium Methylomonas denitrificans, sp. nov. type strain FJG1.</title>
        <authorList>
            <person name="Kits K.D."/>
            <person name="Klotz M.G."/>
            <person name="Stein L.Y."/>
        </authorList>
    </citation>
    <scope>NUCLEOTIDE SEQUENCE [LARGE SCALE GENOMIC DNA]</scope>
    <source>
        <strain evidence="1 2">FJG1</strain>
    </source>
</reference>